<name>A0A645ICU0_9ZZZZ</name>
<protein>
    <recommendedName>
        <fullName evidence="2">Minor capsid protein</fullName>
    </recommendedName>
</protein>
<proteinExistence type="predicted"/>
<organism evidence="1">
    <name type="scientific">bioreactor metagenome</name>
    <dbReference type="NCBI Taxonomy" id="1076179"/>
    <lineage>
        <taxon>unclassified sequences</taxon>
        <taxon>metagenomes</taxon>
        <taxon>ecological metagenomes</taxon>
    </lineage>
</organism>
<evidence type="ECO:0000313" key="1">
    <source>
        <dbReference type="EMBL" id="MPN49115.1"/>
    </source>
</evidence>
<reference evidence="1" key="1">
    <citation type="submission" date="2019-08" db="EMBL/GenBank/DDBJ databases">
        <authorList>
            <person name="Kucharzyk K."/>
            <person name="Murdoch R.W."/>
            <person name="Higgins S."/>
            <person name="Loffler F."/>
        </authorList>
    </citation>
    <scope>NUCLEOTIDE SEQUENCE</scope>
</reference>
<dbReference type="AlphaFoldDB" id="A0A645ICU0"/>
<sequence length="115" mass="12802">MGLEIKPTRQLLSERGLEIGQKVQTFIDSEAVRLMEKYTPKRTGAMRDSVYSASQFGTGELNQNTPYSRKQYYDDTIPHRGITTHHWFEAMKSNGGVAKILNGAARLAGARGVKA</sequence>
<accession>A0A645ICU0</accession>
<dbReference type="EMBL" id="VSSQ01112072">
    <property type="protein sequence ID" value="MPN49115.1"/>
    <property type="molecule type" value="Genomic_DNA"/>
</dbReference>
<comment type="caution">
    <text evidence="1">The sequence shown here is derived from an EMBL/GenBank/DDBJ whole genome shotgun (WGS) entry which is preliminary data.</text>
</comment>
<gene>
    <name evidence="1" type="ORF">SDC9_196728</name>
</gene>
<evidence type="ECO:0008006" key="2">
    <source>
        <dbReference type="Google" id="ProtNLM"/>
    </source>
</evidence>